<proteinExistence type="predicted"/>
<comment type="caution">
    <text evidence="1">The sequence shown here is derived from an EMBL/GenBank/DDBJ whole genome shotgun (WGS) entry which is preliminary data.</text>
</comment>
<evidence type="ECO:0000313" key="2">
    <source>
        <dbReference type="Proteomes" id="UP001177023"/>
    </source>
</evidence>
<dbReference type="AlphaFoldDB" id="A0AA36FTZ6"/>
<accession>A0AA36FTZ6</accession>
<protein>
    <submittedName>
        <fullName evidence="1">Uncharacterized protein</fullName>
    </submittedName>
</protein>
<evidence type="ECO:0000313" key="1">
    <source>
        <dbReference type="EMBL" id="CAJ0559200.1"/>
    </source>
</evidence>
<gene>
    <name evidence="1" type="ORF">MSPICULIGERA_LOCUS1201</name>
</gene>
<reference evidence="1" key="1">
    <citation type="submission" date="2023-06" db="EMBL/GenBank/DDBJ databases">
        <authorList>
            <person name="Delattre M."/>
        </authorList>
    </citation>
    <scope>NUCLEOTIDE SEQUENCE</scope>
    <source>
        <strain evidence="1">AF72</strain>
    </source>
</reference>
<dbReference type="EMBL" id="CATQJA010000316">
    <property type="protein sequence ID" value="CAJ0559200.1"/>
    <property type="molecule type" value="Genomic_DNA"/>
</dbReference>
<organism evidence="1 2">
    <name type="scientific">Mesorhabditis spiculigera</name>
    <dbReference type="NCBI Taxonomy" id="96644"/>
    <lineage>
        <taxon>Eukaryota</taxon>
        <taxon>Metazoa</taxon>
        <taxon>Ecdysozoa</taxon>
        <taxon>Nematoda</taxon>
        <taxon>Chromadorea</taxon>
        <taxon>Rhabditida</taxon>
        <taxon>Rhabditina</taxon>
        <taxon>Rhabditomorpha</taxon>
        <taxon>Rhabditoidea</taxon>
        <taxon>Rhabditidae</taxon>
        <taxon>Mesorhabditinae</taxon>
        <taxon>Mesorhabditis</taxon>
    </lineage>
</organism>
<keyword evidence="2" id="KW-1185">Reference proteome</keyword>
<sequence>MPPLMVAASDAVMRVTLPDAELSSEIDIQENGVFVGWRDDATIEEQQARHLLVVQRRHMEEMYADIERALQKGKAHGIPDAFLKEGFVYLIQLLISWATSHMPPMEEVVIQQMCHGFLVVLMYLYNVSILGFFQSFGRLLWAPIQLLFLRIYNEVLVEAPLFGHQ</sequence>
<dbReference type="Proteomes" id="UP001177023">
    <property type="component" value="Unassembled WGS sequence"/>
</dbReference>
<name>A0AA36FTZ6_9BILA</name>
<feature type="non-terminal residue" evidence="1">
    <location>
        <position position="165"/>
    </location>
</feature>